<dbReference type="InterPro" id="IPR001611">
    <property type="entry name" value="Leu-rich_rpt"/>
</dbReference>
<sequence length="839" mass="95802">EKKNSPSNVLWEILYSLGNENFKKVIWHVTNESFLEKFPKIPPFKLEGKTREDTVTAIFQTYSVHTLKVTKMVLKKIGENDLVDKYLTDLPEIPGESMKDWGGIINNCHQTFKPETQKTLHHVTDGVENKESPLEQIFTEIYITHGRIEEFNKQHEVRQIEAARVETNDREVNIDPKNILELSPGEKGPIRLVMTVGVAGIGKTILTQKFTLDWAEGKNNQDIHFIFRMEFKRINGLKDDKVTLVDLVHRFFPLIKDEGIYSFEDFKVLFILDGLDECRIPLNFKNPKTLSNITVSASIDVLLTNLIMGNLVPSAQLWITTRPAAANQIPSRFISRKTEVRGFNDQQKEEYFKKRFKDEEQASMIISHIKTSRSLFIMCHIPVFCWITATVLEAVMIKEKNTDLPKNLTELYLRFLRLNIEKKSYLMNDGGATTDKDLSPEKKMEMIEFLGKLAFEQLLNDKLIFYPKDIEECGLNIKDISLYSGVFNEIFREDKCKMFENNVYSFIHLTVQEFLAALYAHLTFANSGVNLLEEEQTWFSRLWGRRKTFHQSAVEKALKSPNGHLDMFLRFLLGLSLETNQNNLQELLKKTETISENKQETVQYIKKKINENLPTEQSINLFHCLNELNDHSLVKEIQQSLRSGLLSRERLSPAQWSALVFILLSSEEDLEEFDLKKSCSSEEALLRLQLWSCKLSSGDCEVLSSVLKSPSCLKELDLGENDLQDSGVKLLSEGLLDGCKLSTGSCEALSSVLKSSSCLKELYLGENDLQDSGVKLLSEGLQICDISVSPCCELFFNQLSNTELAVLCEAHRLQILHPSLPAMKNVEFSSCSKDLAVGK</sequence>
<reference evidence="8" key="1">
    <citation type="submission" date="2025-08" db="UniProtKB">
        <authorList>
            <consortium name="Ensembl"/>
        </authorList>
    </citation>
    <scope>IDENTIFICATION</scope>
</reference>
<feature type="domain" description="NACHT" evidence="7">
    <location>
        <begin position="191"/>
        <end position="325"/>
    </location>
</feature>
<reference evidence="8" key="2">
    <citation type="submission" date="2025-09" db="UniProtKB">
        <authorList>
            <consortium name="Ensembl"/>
        </authorList>
    </citation>
    <scope>IDENTIFICATION</scope>
</reference>
<accession>A0A3B3B434</accession>
<dbReference type="GO" id="GO:0005737">
    <property type="term" value="C:cytoplasm"/>
    <property type="evidence" value="ECO:0007669"/>
    <property type="project" value="UniProtKB-SubCell"/>
</dbReference>
<evidence type="ECO:0000256" key="2">
    <source>
        <dbReference type="ARBA" id="ARBA00022490"/>
    </source>
</evidence>
<evidence type="ECO:0000256" key="1">
    <source>
        <dbReference type="ARBA" id="ARBA00004496"/>
    </source>
</evidence>
<proteinExistence type="predicted"/>
<protein>
    <recommendedName>
        <fullName evidence="7">NACHT domain-containing protein</fullName>
    </recommendedName>
</protein>
<dbReference type="PaxDb" id="30732-ENSOMEP00000000330"/>
<dbReference type="InterPro" id="IPR011029">
    <property type="entry name" value="DEATH-like_dom_sf"/>
</dbReference>
<dbReference type="PROSITE" id="PS50837">
    <property type="entry name" value="NACHT"/>
    <property type="match status" value="1"/>
</dbReference>
<evidence type="ECO:0000256" key="3">
    <source>
        <dbReference type="ARBA" id="ARBA00022614"/>
    </source>
</evidence>
<dbReference type="Pfam" id="PF02758">
    <property type="entry name" value="PYRIN"/>
    <property type="match status" value="1"/>
</dbReference>
<dbReference type="InterPro" id="IPR004020">
    <property type="entry name" value="DAPIN"/>
</dbReference>
<keyword evidence="9" id="KW-1185">Reference proteome</keyword>
<evidence type="ECO:0000256" key="6">
    <source>
        <dbReference type="ARBA" id="ARBA00022840"/>
    </source>
</evidence>
<keyword evidence="2" id="KW-0963">Cytoplasm</keyword>
<keyword evidence="6" id="KW-0067">ATP-binding</keyword>
<dbReference type="Pfam" id="PF14484">
    <property type="entry name" value="FISNA"/>
    <property type="match status" value="1"/>
</dbReference>
<dbReference type="Gene3D" id="1.10.533.10">
    <property type="entry name" value="Death Domain, Fas"/>
    <property type="match status" value="1"/>
</dbReference>
<dbReference type="Ensembl" id="ENSOMET00000016019.1">
    <property type="protein sequence ID" value="ENSOMEP00000000330.1"/>
    <property type="gene ID" value="ENSOMEG00000001228.1"/>
</dbReference>
<dbReference type="AlphaFoldDB" id="A0A3B3B434"/>
<evidence type="ECO:0000259" key="7">
    <source>
        <dbReference type="PROSITE" id="PS50837"/>
    </source>
</evidence>
<keyword evidence="3" id="KW-0433">Leucine-rich repeat</keyword>
<dbReference type="InterPro" id="IPR027417">
    <property type="entry name" value="P-loop_NTPase"/>
</dbReference>
<dbReference type="FunFam" id="3.40.50.300:FF:001524">
    <property type="entry name" value="Si:dkey-126g1.7"/>
    <property type="match status" value="1"/>
</dbReference>
<dbReference type="Pfam" id="PF05729">
    <property type="entry name" value="NACHT"/>
    <property type="match status" value="1"/>
</dbReference>
<dbReference type="Pfam" id="PF17776">
    <property type="entry name" value="NLRC4_HD2"/>
    <property type="match status" value="1"/>
</dbReference>
<comment type="subcellular location">
    <subcellularLocation>
        <location evidence="1">Cytoplasm</location>
    </subcellularLocation>
</comment>
<dbReference type="PANTHER" id="PTHR24106">
    <property type="entry name" value="NACHT, LRR AND CARD DOMAINS-CONTAINING"/>
    <property type="match status" value="1"/>
</dbReference>
<dbReference type="GO" id="GO:0005524">
    <property type="term" value="F:ATP binding"/>
    <property type="evidence" value="ECO:0007669"/>
    <property type="project" value="UniProtKB-KW"/>
</dbReference>
<dbReference type="SMART" id="SM00368">
    <property type="entry name" value="LRR_RI"/>
    <property type="match status" value="3"/>
</dbReference>
<organism evidence="8 9">
    <name type="scientific">Oryzias melastigma</name>
    <name type="common">Marine medaka</name>
    <dbReference type="NCBI Taxonomy" id="30732"/>
    <lineage>
        <taxon>Eukaryota</taxon>
        <taxon>Metazoa</taxon>
        <taxon>Chordata</taxon>
        <taxon>Craniata</taxon>
        <taxon>Vertebrata</taxon>
        <taxon>Euteleostomi</taxon>
        <taxon>Actinopterygii</taxon>
        <taxon>Neopterygii</taxon>
        <taxon>Teleostei</taxon>
        <taxon>Neoteleostei</taxon>
        <taxon>Acanthomorphata</taxon>
        <taxon>Ovalentaria</taxon>
        <taxon>Atherinomorphae</taxon>
        <taxon>Beloniformes</taxon>
        <taxon>Adrianichthyidae</taxon>
        <taxon>Oryziinae</taxon>
        <taxon>Oryzias</taxon>
    </lineage>
</organism>
<keyword evidence="4" id="KW-0677">Repeat</keyword>
<dbReference type="InterPro" id="IPR041075">
    <property type="entry name" value="NOD1/2_WH"/>
</dbReference>
<dbReference type="SUPFAM" id="SSF52047">
    <property type="entry name" value="RNI-like"/>
    <property type="match status" value="1"/>
</dbReference>
<dbReference type="SUPFAM" id="SSF47986">
    <property type="entry name" value="DEATH domain"/>
    <property type="match status" value="1"/>
</dbReference>
<dbReference type="InterPro" id="IPR029495">
    <property type="entry name" value="NACHT-assoc"/>
</dbReference>
<dbReference type="OMA" id="HLTQMKC"/>
<name>A0A3B3B434_ORYME</name>
<dbReference type="InterPro" id="IPR007111">
    <property type="entry name" value="NACHT_NTPase"/>
</dbReference>
<dbReference type="Pfam" id="PF17779">
    <property type="entry name" value="WHD_NOD2"/>
    <property type="match status" value="1"/>
</dbReference>
<keyword evidence="5" id="KW-0547">Nucleotide-binding</keyword>
<dbReference type="STRING" id="30732.ENSOMEP00000000330"/>
<dbReference type="Pfam" id="PF13516">
    <property type="entry name" value="LRR_6"/>
    <property type="match status" value="2"/>
</dbReference>
<dbReference type="Proteomes" id="UP000261560">
    <property type="component" value="Unplaced"/>
</dbReference>
<dbReference type="SMART" id="SM01289">
    <property type="entry name" value="PYRIN"/>
    <property type="match status" value="1"/>
</dbReference>
<dbReference type="Gene3D" id="3.80.10.10">
    <property type="entry name" value="Ribonuclease Inhibitor"/>
    <property type="match status" value="1"/>
</dbReference>
<evidence type="ECO:0000256" key="4">
    <source>
        <dbReference type="ARBA" id="ARBA00022737"/>
    </source>
</evidence>
<dbReference type="GeneTree" id="ENSGT01150000286915"/>
<evidence type="ECO:0000313" key="9">
    <source>
        <dbReference type="Proteomes" id="UP000261560"/>
    </source>
</evidence>
<dbReference type="SMART" id="SM01288">
    <property type="entry name" value="FISNA"/>
    <property type="match status" value="1"/>
</dbReference>
<dbReference type="InterPro" id="IPR051261">
    <property type="entry name" value="NLR"/>
</dbReference>
<evidence type="ECO:0000313" key="8">
    <source>
        <dbReference type="Ensembl" id="ENSOMEP00000000330.1"/>
    </source>
</evidence>
<evidence type="ECO:0000256" key="5">
    <source>
        <dbReference type="ARBA" id="ARBA00022741"/>
    </source>
</evidence>
<dbReference type="InterPro" id="IPR032675">
    <property type="entry name" value="LRR_dom_sf"/>
</dbReference>
<dbReference type="SUPFAM" id="SSF52540">
    <property type="entry name" value="P-loop containing nucleoside triphosphate hydrolases"/>
    <property type="match status" value="1"/>
</dbReference>
<dbReference type="Gene3D" id="3.40.50.300">
    <property type="entry name" value="P-loop containing nucleotide triphosphate hydrolases"/>
    <property type="match status" value="1"/>
</dbReference>
<dbReference type="InterPro" id="IPR041267">
    <property type="entry name" value="NLRP_HD2"/>
</dbReference>